<evidence type="ECO:0000313" key="2">
    <source>
        <dbReference type="EMBL" id="GGD50724.1"/>
    </source>
</evidence>
<dbReference type="RefSeq" id="WP_188370222.1">
    <property type="nucleotide sequence ID" value="NZ_BMFH01000001.1"/>
</dbReference>
<organism evidence="2 3">
    <name type="scientific">Muriicola marianensis</name>
    <dbReference type="NCBI Taxonomy" id="1324801"/>
    <lineage>
        <taxon>Bacteria</taxon>
        <taxon>Pseudomonadati</taxon>
        <taxon>Bacteroidota</taxon>
        <taxon>Flavobacteriia</taxon>
        <taxon>Flavobacteriales</taxon>
        <taxon>Flavobacteriaceae</taxon>
        <taxon>Muriicola</taxon>
    </lineage>
</organism>
<reference evidence="3" key="1">
    <citation type="journal article" date="2019" name="Int. J. Syst. Evol. Microbiol.">
        <title>The Global Catalogue of Microorganisms (GCM) 10K type strain sequencing project: providing services to taxonomists for standard genome sequencing and annotation.</title>
        <authorList>
            <consortium name="The Broad Institute Genomics Platform"/>
            <consortium name="The Broad Institute Genome Sequencing Center for Infectious Disease"/>
            <person name="Wu L."/>
            <person name="Ma J."/>
        </authorList>
    </citation>
    <scope>NUCLEOTIDE SEQUENCE [LARGE SCALE GENOMIC DNA]</scope>
    <source>
        <strain evidence="3">CGMCC 1.12606</strain>
    </source>
</reference>
<keyword evidence="1" id="KW-0732">Signal</keyword>
<evidence type="ECO:0000256" key="1">
    <source>
        <dbReference type="SAM" id="SignalP"/>
    </source>
</evidence>
<comment type="caution">
    <text evidence="2">The sequence shown here is derived from an EMBL/GenBank/DDBJ whole genome shotgun (WGS) entry which is preliminary data.</text>
</comment>
<gene>
    <name evidence="2" type="ORF">GCM10011361_16720</name>
</gene>
<dbReference type="Proteomes" id="UP000625780">
    <property type="component" value="Unassembled WGS sequence"/>
</dbReference>
<dbReference type="EMBL" id="BMFH01000001">
    <property type="protein sequence ID" value="GGD50724.1"/>
    <property type="molecule type" value="Genomic_DNA"/>
</dbReference>
<feature type="signal peptide" evidence="1">
    <location>
        <begin position="1"/>
        <end position="22"/>
    </location>
</feature>
<proteinExistence type="predicted"/>
<protein>
    <submittedName>
        <fullName evidence="2">Uncharacterized protein</fullName>
    </submittedName>
</protein>
<name>A0ABQ1QXA3_9FLAO</name>
<evidence type="ECO:0000313" key="3">
    <source>
        <dbReference type="Proteomes" id="UP000625780"/>
    </source>
</evidence>
<keyword evidence="3" id="KW-1185">Reference proteome</keyword>
<sequence>MLAISFRSVIFLLLVGTLTSFSNPGTDQASFREDSLEGPWEIDLRPTPDAPPYTQQFEVTSISGNSFEGTFYGSPLEETRLNRNWDRLYFAFTTRDSSHAYYHSGYLEDGKLYGVSYCPGREFVQPWTGVRK</sequence>
<accession>A0ABQ1QXA3</accession>
<feature type="chain" id="PRO_5045039651" evidence="1">
    <location>
        <begin position="23"/>
        <end position="132"/>
    </location>
</feature>